<dbReference type="Gene3D" id="2.60.40.10">
    <property type="entry name" value="Immunoglobulins"/>
    <property type="match status" value="1"/>
</dbReference>
<comment type="caution">
    <text evidence="1">The sequence shown here is derived from an EMBL/GenBank/DDBJ whole genome shotgun (WGS) entry which is preliminary data.</text>
</comment>
<gene>
    <name evidence="1" type="ORF">KEM09_08195</name>
</gene>
<dbReference type="Proteomes" id="UP000721861">
    <property type="component" value="Unassembled WGS sequence"/>
</dbReference>
<evidence type="ECO:0000313" key="2">
    <source>
        <dbReference type="Proteomes" id="UP000721861"/>
    </source>
</evidence>
<dbReference type="Gene3D" id="2.60.120.200">
    <property type="match status" value="1"/>
</dbReference>
<dbReference type="Pfam" id="PF13385">
    <property type="entry name" value="Laminin_G_3"/>
    <property type="match status" value="1"/>
</dbReference>
<sequence>MKIYTKIILLALIVVFNACKDGFIDDISKVDPGSDELAPTISISSPQENKQLIVPTGAGIPVFLEAIDDIELDNVSFLIDGEELDFINEFTDYRRYAPINGHVLALTEGAYTLQIKVEDKTGKNVTSDIVNFSVVEMGDFEPLYGETFYMSFQNHFLDHKSVNSANIIGFPGFEANGVIGAAYQGAEGASLSFPVADVLSGTEMSATFWYNIAQQGRSGILSASPSGSNNNRVAGFRLFREGGDDAQIIKLNVGNGSGDQWFDGGAAATVNPQTTDWVHIAITISESSAAVYINGEVVSEGALTGPMSLDNCEDLYIASGGPYFSGWGHAEDLSQYDELRIFQKALSQDEIKAIIAAEE</sequence>
<name>A0ABS5K927_9BACT</name>
<accession>A0ABS5K927</accession>
<dbReference type="InterPro" id="IPR013320">
    <property type="entry name" value="ConA-like_dom_sf"/>
</dbReference>
<dbReference type="SUPFAM" id="SSF49899">
    <property type="entry name" value="Concanavalin A-like lectins/glucanases"/>
    <property type="match status" value="1"/>
</dbReference>
<protein>
    <submittedName>
        <fullName evidence="1">LamG domain-containing protein</fullName>
    </submittedName>
</protein>
<evidence type="ECO:0000313" key="1">
    <source>
        <dbReference type="EMBL" id="MBS2211377.1"/>
    </source>
</evidence>
<dbReference type="RefSeq" id="WP_212227496.1">
    <property type="nucleotide sequence ID" value="NZ_JAGUCN010000007.1"/>
</dbReference>
<dbReference type="InterPro" id="IPR013783">
    <property type="entry name" value="Ig-like_fold"/>
</dbReference>
<organism evidence="1 2">
    <name type="scientific">Carboxylicivirga mesophila</name>
    <dbReference type="NCBI Taxonomy" id="1166478"/>
    <lineage>
        <taxon>Bacteria</taxon>
        <taxon>Pseudomonadati</taxon>
        <taxon>Bacteroidota</taxon>
        <taxon>Bacteroidia</taxon>
        <taxon>Marinilabiliales</taxon>
        <taxon>Marinilabiliaceae</taxon>
        <taxon>Carboxylicivirga</taxon>
    </lineage>
</organism>
<dbReference type="EMBL" id="JAGUCN010000007">
    <property type="protein sequence ID" value="MBS2211377.1"/>
    <property type="molecule type" value="Genomic_DNA"/>
</dbReference>
<reference evidence="1 2" key="1">
    <citation type="journal article" date="2014" name="Int. J. Syst. Evol. Microbiol.">
        <title>Carboxylicivirga gen. nov. in the family Marinilabiliaceae with two novel species, Carboxylicivirga mesophila sp. nov. and Carboxylicivirga taeanensis sp. nov., and reclassification of Cytophaga fermentans as Saccharicrinis fermentans gen. nov., comb. nov.</title>
        <authorList>
            <person name="Yang S.H."/>
            <person name="Seo H.S."/>
            <person name="Woo J.H."/>
            <person name="Oh H.M."/>
            <person name="Jang H."/>
            <person name="Lee J.H."/>
            <person name="Kim S.J."/>
            <person name="Kwon K.K."/>
        </authorList>
    </citation>
    <scope>NUCLEOTIDE SEQUENCE [LARGE SCALE GENOMIC DNA]</scope>
    <source>
        <strain evidence="1 2">JCM 18290</strain>
    </source>
</reference>
<proteinExistence type="predicted"/>
<keyword evidence="2" id="KW-1185">Reference proteome</keyword>